<keyword evidence="7 10" id="KW-0479">Metal-binding</keyword>
<dbReference type="PANTHER" id="PTHR20881">
    <property type="entry name" value="3-METHYL-2-OXOBUTANOATE HYDROXYMETHYLTRANSFERASE"/>
    <property type="match status" value="1"/>
</dbReference>
<name>A0A9W6FV50_9BACT</name>
<dbReference type="HAMAP" id="MF_00156">
    <property type="entry name" value="PanB"/>
    <property type="match status" value="1"/>
</dbReference>
<keyword evidence="5 7" id="KW-0808">Transferase</keyword>
<feature type="binding site" evidence="7 10">
    <location>
        <position position="116"/>
    </location>
    <ligand>
        <name>Mg(2+)</name>
        <dbReference type="ChEBI" id="CHEBI:18420"/>
    </ligand>
</feature>
<feature type="binding site" evidence="7 9">
    <location>
        <begin position="45"/>
        <end position="46"/>
    </location>
    <ligand>
        <name>3-methyl-2-oxobutanoate</name>
        <dbReference type="ChEBI" id="CHEBI:11851"/>
    </ligand>
</feature>
<sequence>MKKRITVPDIMATKGKRKLTELTAYDYPTALWVDQSGIDMILVGDSLAMVVLGHEDTLSVGMAEMLHHTRAVSRGAERALVIADMPFMSYQASLEQAILNAGLFLKEGRAQAVKLEGGRRVVPQIKAMVEAGIPVQGHLGLTPQSAAQFGGFKVQGKTAEAAKILIEDAQALADAGCFSIVLEAIPSSIAAMITEAVPIPIIGIGAGPNCDGQVLVVHDVLGLYERFTPKFVKQYANLGEPIRQALIKYKEEVESGTFPGPEHTFSMDEKEISKLGSAQDKK</sequence>
<dbReference type="InterPro" id="IPR015813">
    <property type="entry name" value="Pyrv/PenolPyrv_kinase-like_dom"/>
</dbReference>
<feature type="active site" description="Proton acceptor" evidence="7 8">
    <location>
        <position position="183"/>
    </location>
</feature>
<evidence type="ECO:0000256" key="7">
    <source>
        <dbReference type="HAMAP-Rule" id="MF_00156"/>
    </source>
</evidence>
<evidence type="ECO:0000256" key="4">
    <source>
        <dbReference type="ARBA" id="ARBA00022655"/>
    </source>
</evidence>
<dbReference type="GO" id="GO:0015940">
    <property type="term" value="P:pantothenate biosynthetic process"/>
    <property type="evidence" value="ECO:0007669"/>
    <property type="project" value="UniProtKB-UniRule"/>
</dbReference>
<dbReference type="GO" id="GO:0003864">
    <property type="term" value="F:3-methyl-2-oxobutanoate hydroxymethyltransferase activity"/>
    <property type="evidence" value="ECO:0007669"/>
    <property type="project" value="UniProtKB-UniRule"/>
</dbReference>
<comment type="function">
    <text evidence="6 7">Catalyzes the reversible reaction in which hydroxymethyl group from 5,10-methylenetetrahydrofolate is transferred onto alpha-ketoisovalerate to form ketopantoate.</text>
</comment>
<feature type="binding site" evidence="7 9">
    <location>
        <position position="84"/>
    </location>
    <ligand>
        <name>3-methyl-2-oxobutanoate</name>
        <dbReference type="ChEBI" id="CHEBI:11851"/>
    </ligand>
</feature>
<protein>
    <recommendedName>
        <fullName evidence="7">3-methyl-2-oxobutanoate hydroxymethyltransferase</fullName>
        <ecNumber evidence="7">2.1.2.11</ecNumber>
    </recommendedName>
    <alternativeName>
        <fullName evidence="7">Ketopantoate hydroxymethyltransferase</fullName>
        <shortName evidence="7">KPHMT</shortName>
    </alternativeName>
</protein>
<keyword evidence="7 10" id="KW-0460">Magnesium</keyword>
<dbReference type="AlphaFoldDB" id="A0A9W6FV50"/>
<dbReference type="Gene3D" id="3.20.20.60">
    <property type="entry name" value="Phosphoenolpyruvate-binding domains"/>
    <property type="match status" value="1"/>
</dbReference>
<dbReference type="SUPFAM" id="SSF51621">
    <property type="entry name" value="Phosphoenolpyruvate/pyruvate domain"/>
    <property type="match status" value="1"/>
</dbReference>
<dbReference type="NCBIfam" id="NF001452">
    <property type="entry name" value="PRK00311.1"/>
    <property type="match status" value="1"/>
</dbReference>
<dbReference type="NCBIfam" id="TIGR00222">
    <property type="entry name" value="panB"/>
    <property type="match status" value="1"/>
</dbReference>
<evidence type="ECO:0000256" key="1">
    <source>
        <dbReference type="ARBA" id="ARBA00005033"/>
    </source>
</evidence>
<dbReference type="InterPro" id="IPR040442">
    <property type="entry name" value="Pyrv_kinase-like_dom_sf"/>
</dbReference>
<dbReference type="Proteomes" id="UP001144372">
    <property type="component" value="Unassembled WGS sequence"/>
</dbReference>
<reference evidence="12" key="1">
    <citation type="submission" date="2022-12" db="EMBL/GenBank/DDBJ databases">
        <title>Reference genome sequencing for broad-spectrum identification of bacterial and archaeal isolates by mass spectrometry.</title>
        <authorList>
            <person name="Sekiguchi Y."/>
            <person name="Tourlousse D.M."/>
        </authorList>
    </citation>
    <scope>NUCLEOTIDE SEQUENCE</scope>
    <source>
        <strain evidence="12">ASRB1</strain>
    </source>
</reference>
<comment type="caution">
    <text evidence="12">The sequence shown here is derived from an EMBL/GenBank/DDBJ whole genome shotgun (WGS) entry which is preliminary data.</text>
</comment>
<dbReference type="EC" id="2.1.2.11" evidence="7"/>
<dbReference type="FunFam" id="3.20.20.60:FF:000003">
    <property type="entry name" value="3-methyl-2-oxobutanoate hydroxymethyltransferase"/>
    <property type="match status" value="1"/>
</dbReference>
<evidence type="ECO:0000256" key="6">
    <source>
        <dbReference type="ARBA" id="ARBA00056497"/>
    </source>
</evidence>
<accession>A0A9W6FV50</accession>
<keyword evidence="7" id="KW-0963">Cytoplasm</keyword>
<evidence type="ECO:0000256" key="2">
    <source>
        <dbReference type="ARBA" id="ARBA00008676"/>
    </source>
</evidence>
<evidence type="ECO:0000313" key="13">
    <source>
        <dbReference type="Proteomes" id="UP001144372"/>
    </source>
</evidence>
<evidence type="ECO:0000313" key="12">
    <source>
        <dbReference type="EMBL" id="GLI35419.1"/>
    </source>
</evidence>
<evidence type="ECO:0000256" key="3">
    <source>
        <dbReference type="ARBA" id="ARBA00011424"/>
    </source>
</evidence>
<feature type="binding site" evidence="7 10">
    <location>
        <position position="84"/>
    </location>
    <ligand>
        <name>Mg(2+)</name>
        <dbReference type="ChEBI" id="CHEBI:18420"/>
    </ligand>
</feature>
<evidence type="ECO:0000256" key="11">
    <source>
        <dbReference type="SAM" id="MobiDB-lite"/>
    </source>
</evidence>
<feature type="compositionally biased region" description="Basic and acidic residues" evidence="11">
    <location>
        <begin position="265"/>
        <end position="282"/>
    </location>
</feature>
<proteinExistence type="inferred from homology"/>
<comment type="cofactor">
    <cofactor evidence="7 10">
        <name>Mg(2+)</name>
        <dbReference type="ChEBI" id="CHEBI:18420"/>
    </cofactor>
    <text evidence="7 10">Binds 1 Mg(2+) ion per subunit.</text>
</comment>
<dbReference type="PANTHER" id="PTHR20881:SF0">
    <property type="entry name" value="3-METHYL-2-OXOBUTANOATE HYDROXYMETHYLTRANSFERASE"/>
    <property type="match status" value="1"/>
</dbReference>
<evidence type="ECO:0000256" key="9">
    <source>
        <dbReference type="PIRSR" id="PIRSR000388-2"/>
    </source>
</evidence>
<dbReference type="GO" id="GO:0000287">
    <property type="term" value="F:magnesium ion binding"/>
    <property type="evidence" value="ECO:0007669"/>
    <property type="project" value="TreeGrafter"/>
</dbReference>
<evidence type="ECO:0000256" key="5">
    <source>
        <dbReference type="ARBA" id="ARBA00022679"/>
    </source>
</evidence>
<evidence type="ECO:0000256" key="8">
    <source>
        <dbReference type="PIRSR" id="PIRSR000388-1"/>
    </source>
</evidence>
<comment type="pathway">
    <text evidence="1 7">Cofactor biosynthesis; (R)-pantothenate biosynthesis; (R)-pantoate from 3-methyl-2-oxobutanoate: step 1/2.</text>
</comment>
<dbReference type="InterPro" id="IPR003700">
    <property type="entry name" value="Pantoate_hydroxy_MeTrfase"/>
</dbReference>
<feature type="region of interest" description="Disordered" evidence="11">
    <location>
        <begin position="258"/>
        <end position="282"/>
    </location>
</feature>
<dbReference type="CDD" id="cd06557">
    <property type="entry name" value="KPHMT-like"/>
    <property type="match status" value="1"/>
</dbReference>
<dbReference type="Pfam" id="PF02548">
    <property type="entry name" value="Pantoate_transf"/>
    <property type="match status" value="1"/>
</dbReference>
<feature type="binding site" evidence="7 9">
    <location>
        <position position="114"/>
    </location>
    <ligand>
        <name>3-methyl-2-oxobutanoate</name>
        <dbReference type="ChEBI" id="CHEBI:11851"/>
    </ligand>
</feature>
<evidence type="ECO:0000256" key="10">
    <source>
        <dbReference type="PIRSR" id="PIRSR000388-3"/>
    </source>
</evidence>
<keyword evidence="4 7" id="KW-0566">Pantothenate biosynthesis</keyword>
<dbReference type="RefSeq" id="WP_281795204.1">
    <property type="nucleotide sequence ID" value="NZ_BSDR01000001.1"/>
</dbReference>
<dbReference type="EMBL" id="BSDR01000001">
    <property type="protein sequence ID" value="GLI35419.1"/>
    <property type="molecule type" value="Genomic_DNA"/>
</dbReference>
<comment type="subcellular location">
    <subcellularLocation>
        <location evidence="7">Cytoplasm</location>
    </subcellularLocation>
</comment>
<feature type="binding site" evidence="7 10">
    <location>
        <position position="45"/>
    </location>
    <ligand>
        <name>Mg(2+)</name>
        <dbReference type="ChEBI" id="CHEBI:18420"/>
    </ligand>
</feature>
<gene>
    <name evidence="7 12" type="primary">panB</name>
    <name evidence="12" type="ORF">DAMNIGENAA_28520</name>
</gene>
<organism evidence="12 13">
    <name type="scientific">Desulforhabdus amnigena</name>
    <dbReference type="NCBI Taxonomy" id="40218"/>
    <lineage>
        <taxon>Bacteria</taxon>
        <taxon>Pseudomonadati</taxon>
        <taxon>Thermodesulfobacteriota</taxon>
        <taxon>Syntrophobacteria</taxon>
        <taxon>Syntrophobacterales</taxon>
        <taxon>Syntrophobacteraceae</taxon>
        <taxon>Desulforhabdus</taxon>
    </lineage>
</organism>
<dbReference type="PIRSF" id="PIRSF000388">
    <property type="entry name" value="Pantoate_hydroxy_MeTrfase"/>
    <property type="match status" value="1"/>
</dbReference>
<comment type="catalytic activity">
    <reaction evidence="7">
        <text>(6R)-5,10-methylene-5,6,7,8-tetrahydrofolate + 3-methyl-2-oxobutanoate + H2O = 2-dehydropantoate + (6S)-5,6,7,8-tetrahydrofolate</text>
        <dbReference type="Rhea" id="RHEA:11824"/>
        <dbReference type="ChEBI" id="CHEBI:11561"/>
        <dbReference type="ChEBI" id="CHEBI:11851"/>
        <dbReference type="ChEBI" id="CHEBI:15377"/>
        <dbReference type="ChEBI" id="CHEBI:15636"/>
        <dbReference type="ChEBI" id="CHEBI:57453"/>
        <dbReference type="EC" id="2.1.2.11"/>
    </reaction>
</comment>
<dbReference type="GO" id="GO:0005737">
    <property type="term" value="C:cytoplasm"/>
    <property type="evidence" value="ECO:0007669"/>
    <property type="project" value="UniProtKB-SubCell"/>
</dbReference>
<comment type="similarity">
    <text evidence="2 7">Belongs to the PanB family.</text>
</comment>
<comment type="subunit">
    <text evidence="3 7">Homodecamer; pentamer of dimers.</text>
</comment>
<keyword evidence="13" id="KW-1185">Reference proteome</keyword>